<feature type="region of interest" description="Disordered" evidence="1">
    <location>
        <begin position="90"/>
        <end position="110"/>
    </location>
</feature>
<dbReference type="Proteomes" id="UP001201980">
    <property type="component" value="Unassembled WGS sequence"/>
</dbReference>
<evidence type="ECO:0000313" key="2">
    <source>
        <dbReference type="EMBL" id="KAJ2898465.1"/>
    </source>
</evidence>
<name>A0AAD5RMV8_9PEZI</name>
<protein>
    <submittedName>
        <fullName evidence="2">Uncharacterized protein</fullName>
    </submittedName>
</protein>
<keyword evidence="3" id="KW-1185">Reference proteome</keyword>
<evidence type="ECO:0000256" key="1">
    <source>
        <dbReference type="SAM" id="MobiDB-lite"/>
    </source>
</evidence>
<feature type="region of interest" description="Disordered" evidence="1">
    <location>
        <begin position="1"/>
        <end position="44"/>
    </location>
</feature>
<dbReference type="EMBL" id="JAKWBI020000230">
    <property type="protein sequence ID" value="KAJ2898465.1"/>
    <property type="molecule type" value="Genomic_DNA"/>
</dbReference>
<sequence>MFLESPEAVVPHPLTDDFAGSMPTTTTASSGTADGVLSSRPPFEPDHLRESLLWKAEELAIHDRNLPRALTKELGRLQVAMRQHQADLNNAEKKAKTVDAMPDDPDVPDYINGENLESAYHEARIRHKTVN</sequence>
<accession>A0AAD5RMV8</accession>
<feature type="compositionally biased region" description="Low complexity" evidence="1">
    <location>
        <begin position="19"/>
        <end position="35"/>
    </location>
</feature>
<evidence type="ECO:0000313" key="3">
    <source>
        <dbReference type="Proteomes" id="UP001201980"/>
    </source>
</evidence>
<reference evidence="2" key="1">
    <citation type="submission" date="2022-07" db="EMBL/GenBank/DDBJ databases">
        <title>Draft genome sequence of Zalerion maritima ATCC 34329, a (micro)plastics degrading marine fungus.</title>
        <authorList>
            <person name="Paco A."/>
            <person name="Goncalves M.F.M."/>
            <person name="Rocha-Santos T.A.P."/>
            <person name="Alves A."/>
        </authorList>
    </citation>
    <scope>NUCLEOTIDE SEQUENCE</scope>
    <source>
        <strain evidence="2">ATCC 34329</strain>
    </source>
</reference>
<organism evidence="2 3">
    <name type="scientific">Zalerion maritima</name>
    <dbReference type="NCBI Taxonomy" id="339359"/>
    <lineage>
        <taxon>Eukaryota</taxon>
        <taxon>Fungi</taxon>
        <taxon>Dikarya</taxon>
        <taxon>Ascomycota</taxon>
        <taxon>Pezizomycotina</taxon>
        <taxon>Sordariomycetes</taxon>
        <taxon>Lulworthiomycetidae</taxon>
        <taxon>Lulworthiales</taxon>
        <taxon>Lulworthiaceae</taxon>
        <taxon>Zalerion</taxon>
    </lineage>
</organism>
<proteinExistence type="predicted"/>
<comment type="caution">
    <text evidence="2">The sequence shown here is derived from an EMBL/GenBank/DDBJ whole genome shotgun (WGS) entry which is preliminary data.</text>
</comment>
<gene>
    <name evidence="2" type="ORF">MKZ38_003919</name>
</gene>
<dbReference type="AlphaFoldDB" id="A0AAD5RMV8"/>